<name>A0A4S2HEL7_9PROT</name>
<evidence type="ECO:0000313" key="3">
    <source>
        <dbReference type="Proteomes" id="UP000305451"/>
    </source>
</evidence>
<dbReference type="RefSeq" id="WP_135943434.1">
    <property type="nucleotide sequence ID" value="NZ_BMEI01000001.1"/>
</dbReference>
<feature type="transmembrane region" description="Helical" evidence="1">
    <location>
        <begin position="28"/>
        <end position="47"/>
    </location>
</feature>
<protein>
    <submittedName>
        <fullName evidence="2">Uncharacterized protein</fullName>
    </submittedName>
</protein>
<proteinExistence type="predicted"/>
<keyword evidence="1" id="KW-1133">Transmembrane helix</keyword>
<organism evidence="2 3">
    <name type="scientific">Marinicauda pacifica</name>
    <dbReference type="NCBI Taxonomy" id="1133559"/>
    <lineage>
        <taxon>Bacteria</taxon>
        <taxon>Pseudomonadati</taxon>
        <taxon>Pseudomonadota</taxon>
        <taxon>Alphaproteobacteria</taxon>
        <taxon>Maricaulales</taxon>
        <taxon>Maricaulaceae</taxon>
        <taxon>Marinicauda</taxon>
    </lineage>
</organism>
<sequence length="79" mass="8523">MTILPPRAQRRALTLRLRLRLVRHGRRIVTGAILAAWFVAFAIGLPLAGDGFAADPPGFGLLALYALLAALTLSWSEAE</sequence>
<dbReference type="Proteomes" id="UP000305451">
    <property type="component" value="Unassembled WGS sequence"/>
</dbReference>
<evidence type="ECO:0000313" key="2">
    <source>
        <dbReference type="EMBL" id="TGY94238.1"/>
    </source>
</evidence>
<keyword evidence="1" id="KW-0472">Membrane</keyword>
<evidence type="ECO:0000256" key="1">
    <source>
        <dbReference type="SAM" id="Phobius"/>
    </source>
</evidence>
<keyword evidence="1" id="KW-0812">Transmembrane</keyword>
<accession>A0A4S2HEL7</accession>
<comment type="caution">
    <text evidence="2">The sequence shown here is derived from an EMBL/GenBank/DDBJ whole genome shotgun (WGS) entry which is preliminary data.</text>
</comment>
<gene>
    <name evidence="2" type="ORF">E5162_02875</name>
</gene>
<reference evidence="2 3" key="1">
    <citation type="journal article" date="2013" name="Int. J. Syst. Evol. Microbiol.">
        <title>Marinicauda pacifica gen. nov., sp. nov., a prosthecate alphaproteobacterium of the family Hyphomonadaceae isolated from deep seawater.</title>
        <authorList>
            <person name="Zhang X.Y."/>
            <person name="Li G.W."/>
            <person name="Wang C.S."/>
            <person name="Zhang Y.J."/>
            <person name="Xu X.W."/>
            <person name="Li H."/>
            <person name="Liu A."/>
            <person name="Liu C."/>
            <person name="Xie B.B."/>
            <person name="Qin Q.L."/>
            <person name="Xu Z."/>
            <person name="Chen X.L."/>
            <person name="Zhou B.C."/>
            <person name="Zhang Y.Z."/>
        </authorList>
    </citation>
    <scope>NUCLEOTIDE SEQUENCE [LARGE SCALE GENOMIC DNA]</scope>
    <source>
        <strain evidence="2 3">P-1 km-3</strain>
    </source>
</reference>
<dbReference type="AlphaFoldDB" id="A0A4S2HEL7"/>
<feature type="transmembrane region" description="Helical" evidence="1">
    <location>
        <begin position="59"/>
        <end position="76"/>
    </location>
</feature>
<keyword evidence="3" id="KW-1185">Reference proteome</keyword>
<dbReference type="EMBL" id="SRXV01000001">
    <property type="protein sequence ID" value="TGY94238.1"/>
    <property type="molecule type" value="Genomic_DNA"/>
</dbReference>